<dbReference type="Pfam" id="PF11751">
    <property type="entry name" value="PorP_SprF"/>
    <property type="match status" value="1"/>
</dbReference>
<evidence type="ECO:0000313" key="3">
    <source>
        <dbReference type="Proteomes" id="UP000470771"/>
    </source>
</evidence>
<gene>
    <name evidence="2" type="ORF">GQN54_00305</name>
</gene>
<protein>
    <submittedName>
        <fullName evidence="2">Type IX secretion system membrane protein PorP/SprF</fullName>
    </submittedName>
</protein>
<organism evidence="2 3">
    <name type="scientific">Acidiluteibacter ferrifornacis</name>
    <dbReference type="NCBI Taxonomy" id="2692424"/>
    <lineage>
        <taxon>Bacteria</taxon>
        <taxon>Pseudomonadati</taxon>
        <taxon>Bacteroidota</taxon>
        <taxon>Flavobacteriia</taxon>
        <taxon>Flavobacteriales</taxon>
        <taxon>Cryomorphaceae</taxon>
        <taxon>Acidiluteibacter</taxon>
    </lineage>
</organism>
<accession>A0A6N9NIP0</accession>
<feature type="signal peptide" evidence="1">
    <location>
        <begin position="1"/>
        <end position="22"/>
    </location>
</feature>
<proteinExistence type="predicted"/>
<dbReference type="EMBL" id="WWNE01000002">
    <property type="protein sequence ID" value="NBG64535.1"/>
    <property type="molecule type" value="Genomic_DNA"/>
</dbReference>
<evidence type="ECO:0000256" key="1">
    <source>
        <dbReference type="SAM" id="SignalP"/>
    </source>
</evidence>
<keyword evidence="1" id="KW-0732">Signal</keyword>
<evidence type="ECO:0000313" key="2">
    <source>
        <dbReference type="EMBL" id="NBG64535.1"/>
    </source>
</evidence>
<dbReference type="AlphaFoldDB" id="A0A6N9NIP0"/>
<name>A0A6N9NIP0_9FLAO</name>
<reference evidence="2 3" key="1">
    <citation type="submission" date="2019-12" db="EMBL/GenBank/DDBJ databases">
        <authorList>
            <person name="Zhao J."/>
        </authorList>
    </citation>
    <scope>NUCLEOTIDE SEQUENCE [LARGE SCALE GENOMIC DNA]</scope>
    <source>
        <strain evidence="2 3">S-15</strain>
    </source>
</reference>
<sequence>MKKYLKILGIFSTLLWMAPALAQQDPQYNMYMFNPLSVNPAYAGSRDALSVALIHRSQWVGFKGAPTTQNLAIHAPFRGKNMGVGFQVMNDNIGPKNTLAISGDYAYKIKLFSGKLGFGIRASLYNYKFDWSKINYKDTREASYNLGRESYFMPSFDFGMYYSDKKNYIGIEASHLSEDRIGITDENINKTNTIEQNAHLTLTAGRAFVIQKDLVFKPSILARGMVNSPLLLDINASIFFKQTLWLGLSYRKRYGMAALIEYYLTKELRVGYSYDYPFNTLKTGNGGSHEIFVGFDFDIFKSKLISPRYF</sequence>
<comment type="caution">
    <text evidence="2">The sequence shown here is derived from an EMBL/GenBank/DDBJ whole genome shotgun (WGS) entry which is preliminary data.</text>
</comment>
<dbReference type="InterPro" id="IPR019861">
    <property type="entry name" value="PorP/SprF_Bacteroidetes"/>
</dbReference>
<dbReference type="RefSeq" id="WP_160630811.1">
    <property type="nucleotide sequence ID" value="NZ_WWNE01000002.1"/>
</dbReference>
<keyword evidence="3" id="KW-1185">Reference proteome</keyword>
<feature type="chain" id="PRO_5027032735" evidence="1">
    <location>
        <begin position="23"/>
        <end position="310"/>
    </location>
</feature>
<dbReference type="Proteomes" id="UP000470771">
    <property type="component" value="Unassembled WGS sequence"/>
</dbReference>
<dbReference type="NCBIfam" id="TIGR03519">
    <property type="entry name" value="T9SS_PorP_fam"/>
    <property type="match status" value="1"/>
</dbReference>